<organism evidence="1 2">
    <name type="scientific">Streptomyces subrutilus</name>
    <dbReference type="NCBI Taxonomy" id="36818"/>
    <lineage>
        <taxon>Bacteria</taxon>
        <taxon>Bacillati</taxon>
        <taxon>Actinomycetota</taxon>
        <taxon>Actinomycetes</taxon>
        <taxon>Kitasatosporales</taxon>
        <taxon>Streptomycetaceae</taxon>
        <taxon>Streptomyces</taxon>
    </lineage>
</organism>
<reference evidence="1" key="1">
    <citation type="journal article" date="2014" name="Int. J. Syst. Evol. Microbiol.">
        <title>Complete genome sequence of Corynebacterium casei LMG S-19264T (=DSM 44701T), isolated from a smear-ripened cheese.</title>
        <authorList>
            <consortium name="US DOE Joint Genome Institute (JGI-PGF)"/>
            <person name="Walter F."/>
            <person name="Albersmeier A."/>
            <person name="Kalinowski J."/>
            <person name="Ruckert C."/>
        </authorList>
    </citation>
    <scope>NUCLEOTIDE SEQUENCE</scope>
    <source>
        <strain evidence="1">JCM 4834</strain>
    </source>
</reference>
<name>A0A918V687_9ACTN</name>
<reference evidence="1" key="2">
    <citation type="submission" date="2020-09" db="EMBL/GenBank/DDBJ databases">
        <authorList>
            <person name="Sun Q."/>
            <person name="Ohkuma M."/>
        </authorList>
    </citation>
    <scope>NUCLEOTIDE SEQUENCE</scope>
    <source>
        <strain evidence="1">JCM 4834</strain>
    </source>
</reference>
<evidence type="ECO:0000313" key="2">
    <source>
        <dbReference type="Proteomes" id="UP000634660"/>
    </source>
</evidence>
<evidence type="ECO:0000313" key="1">
    <source>
        <dbReference type="EMBL" id="GGZ72988.1"/>
    </source>
</evidence>
<comment type="caution">
    <text evidence="1">The sequence shown here is derived from an EMBL/GenBank/DDBJ whole genome shotgun (WGS) entry which is preliminary data.</text>
</comment>
<accession>A0A918V687</accession>
<gene>
    <name evidence="1" type="ORF">GCM10010371_36200</name>
</gene>
<dbReference type="AlphaFoldDB" id="A0A918V687"/>
<dbReference type="RefSeq" id="WP_268253282.1">
    <property type="nucleotide sequence ID" value="NZ_BMVX01000012.1"/>
</dbReference>
<dbReference type="EMBL" id="BMVX01000012">
    <property type="protein sequence ID" value="GGZ72988.1"/>
    <property type="molecule type" value="Genomic_DNA"/>
</dbReference>
<protein>
    <submittedName>
        <fullName evidence="1">Uncharacterized protein</fullName>
    </submittedName>
</protein>
<dbReference type="Proteomes" id="UP000634660">
    <property type="component" value="Unassembled WGS sequence"/>
</dbReference>
<sequence length="41" mass="4111">MNRKRAAAAASILLVLAVGVLGAGSQAYAKAAGDKKVEVIK</sequence>
<proteinExistence type="predicted"/>